<comment type="function">
    <text evidence="2">One of several proteins that assist in the late maturation steps of the functional core of the 30S ribosomal subunit. Associates with free 30S ribosomal subunits (but not with 30S subunits that are part of 70S ribosomes or polysomes). Required for efficient processing of 16S rRNA. May interact with the 5'-terminal helix region of 16S rRNA.</text>
</comment>
<dbReference type="GO" id="GO:0030490">
    <property type="term" value="P:maturation of SSU-rRNA"/>
    <property type="evidence" value="ECO:0007669"/>
    <property type="project" value="UniProtKB-UniRule"/>
</dbReference>
<dbReference type="NCBIfam" id="TIGR00082">
    <property type="entry name" value="rbfA"/>
    <property type="match status" value="1"/>
</dbReference>
<dbReference type="InterPro" id="IPR023799">
    <property type="entry name" value="RbfA_dom_sf"/>
</dbReference>
<proteinExistence type="inferred from homology"/>
<protein>
    <recommendedName>
        <fullName evidence="2">Ribosome-binding factor A</fullName>
    </recommendedName>
</protein>
<organism evidence="3 4">
    <name type="scientific">Deinococcus koreensis</name>
    <dbReference type="NCBI Taxonomy" id="2054903"/>
    <lineage>
        <taxon>Bacteria</taxon>
        <taxon>Thermotogati</taxon>
        <taxon>Deinococcota</taxon>
        <taxon>Deinococci</taxon>
        <taxon>Deinococcales</taxon>
        <taxon>Deinococcaceae</taxon>
        <taxon>Deinococcus</taxon>
    </lineage>
</organism>
<dbReference type="RefSeq" id="WP_103310375.1">
    <property type="nucleotide sequence ID" value="NZ_PPPD01000001.1"/>
</dbReference>
<dbReference type="Gene3D" id="3.30.300.20">
    <property type="match status" value="1"/>
</dbReference>
<gene>
    <name evidence="2 3" type="primary">rbfA</name>
    <name evidence="3" type="ORF">CVO96_03490</name>
</gene>
<evidence type="ECO:0000313" key="3">
    <source>
        <dbReference type="EMBL" id="PNY80549.1"/>
    </source>
</evidence>
<evidence type="ECO:0000256" key="1">
    <source>
        <dbReference type="ARBA" id="ARBA00022517"/>
    </source>
</evidence>
<dbReference type="InterPro" id="IPR000238">
    <property type="entry name" value="RbfA"/>
</dbReference>
<dbReference type="PANTHER" id="PTHR33515:SF1">
    <property type="entry name" value="RIBOSOME-BINDING FACTOR A, CHLOROPLASTIC-RELATED"/>
    <property type="match status" value="1"/>
</dbReference>
<comment type="similarity">
    <text evidence="2">Belongs to the RbfA family.</text>
</comment>
<dbReference type="EMBL" id="PPPD01000001">
    <property type="protein sequence ID" value="PNY80549.1"/>
    <property type="molecule type" value="Genomic_DNA"/>
</dbReference>
<comment type="caution">
    <text evidence="3">The sequence shown here is derived from an EMBL/GenBank/DDBJ whole genome shotgun (WGS) entry which is preliminary data.</text>
</comment>
<dbReference type="GO" id="GO:0043024">
    <property type="term" value="F:ribosomal small subunit binding"/>
    <property type="evidence" value="ECO:0007669"/>
    <property type="project" value="TreeGrafter"/>
</dbReference>
<dbReference type="OrthoDB" id="70336at2"/>
<comment type="subunit">
    <text evidence="2">Monomer. Binds 30S ribosomal subunits, but not 50S ribosomal subunits or 70S ribosomes.</text>
</comment>
<keyword evidence="1 2" id="KW-0690">Ribosome biogenesis</keyword>
<dbReference type="HAMAP" id="MF_00003">
    <property type="entry name" value="RbfA"/>
    <property type="match status" value="1"/>
</dbReference>
<name>A0A2K3UVH7_9DEIO</name>
<keyword evidence="4" id="KW-1185">Reference proteome</keyword>
<dbReference type="InterPro" id="IPR015946">
    <property type="entry name" value="KH_dom-like_a/b"/>
</dbReference>
<dbReference type="GO" id="GO:0005829">
    <property type="term" value="C:cytosol"/>
    <property type="evidence" value="ECO:0007669"/>
    <property type="project" value="TreeGrafter"/>
</dbReference>
<dbReference type="AlphaFoldDB" id="A0A2K3UVH7"/>
<dbReference type="PANTHER" id="PTHR33515">
    <property type="entry name" value="RIBOSOME-BINDING FACTOR A, CHLOROPLASTIC-RELATED"/>
    <property type="match status" value="1"/>
</dbReference>
<comment type="subcellular location">
    <subcellularLocation>
        <location evidence="2">Cytoplasm</location>
    </subcellularLocation>
</comment>
<accession>A0A2K3UVH7</accession>
<dbReference type="Pfam" id="PF02033">
    <property type="entry name" value="RBFA"/>
    <property type="match status" value="1"/>
</dbReference>
<sequence>MKPEQVQSQLSRVLGEAISGLSDPRVPLIVTIERVAVTSDYGQARVYVSAMTGNMDDLLQALNQARGYLQRQVADQVRLRRTPTLEFFDAGGKVW</sequence>
<dbReference type="SUPFAM" id="SSF89919">
    <property type="entry name" value="Ribosome-binding factor A, RbfA"/>
    <property type="match status" value="1"/>
</dbReference>
<reference evidence="3 4" key="1">
    <citation type="submission" date="2018-01" db="EMBL/GenBank/DDBJ databases">
        <title>Deinococcus koreensis sp. nov., a radiation-resistant bacterium isolated from river water.</title>
        <authorList>
            <person name="Choi A."/>
        </authorList>
    </citation>
    <scope>NUCLEOTIDE SEQUENCE [LARGE SCALE GENOMIC DNA]</scope>
    <source>
        <strain evidence="3 4">SJW1-2</strain>
    </source>
</reference>
<evidence type="ECO:0000313" key="4">
    <source>
        <dbReference type="Proteomes" id="UP000236379"/>
    </source>
</evidence>
<keyword evidence="2" id="KW-0963">Cytoplasm</keyword>
<dbReference type="Proteomes" id="UP000236379">
    <property type="component" value="Unassembled WGS sequence"/>
</dbReference>
<evidence type="ECO:0000256" key="2">
    <source>
        <dbReference type="HAMAP-Rule" id="MF_00003"/>
    </source>
</evidence>